<evidence type="ECO:0000313" key="2">
    <source>
        <dbReference type="Proteomes" id="UP000613743"/>
    </source>
</evidence>
<evidence type="ECO:0000313" key="1">
    <source>
        <dbReference type="EMBL" id="GGI80279.1"/>
    </source>
</evidence>
<comment type="caution">
    <text evidence="1">The sequence shown here is derived from an EMBL/GenBank/DDBJ whole genome shotgun (WGS) entry which is preliminary data.</text>
</comment>
<name>A0A917JPE7_9GAMM</name>
<dbReference type="AlphaFoldDB" id="A0A917JPE7"/>
<keyword evidence="2" id="KW-1185">Reference proteome</keyword>
<proteinExistence type="predicted"/>
<accession>A0A917JPE7</accession>
<gene>
    <name evidence="1" type="ORF">GCM10009332_17040</name>
</gene>
<dbReference type="EMBL" id="BMPZ01000003">
    <property type="protein sequence ID" value="GGI80279.1"/>
    <property type="molecule type" value="Genomic_DNA"/>
</dbReference>
<organism evidence="1 2">
    <name type="scientific">Shewanella gelidii</name>
    <dbReference type="NCBI Taxonomy" id="1642821"/>
    <lineage>
        <taxon>Bacteria</taxon>
        <taxon>Pseudomonadati</taxon>
        <taxon>Pseudomonadota</taxon>
        <taxon>Gammaproteobacteria</taxon>
        <taxon>Alteromonadales</taxon>
        <taxon>Shewanellaceae</taxon>
        <taxon>Shewanella</taxon>
    </lineage>
</organism>
<reference evidence="1" key="1">
    <citation type="journal article" date="2014" name="Int. J. Syst. Evol. Microbiol.">
        <title>Complete genome sequence of Corynebacterium casei LMG S-19264T (=DSM 44701T), isolated from a smear-ripened cheese.</title>
        <authorList>
            <consortium name="US DOE Joint Genome Institute (JGI-PGF)"/>
            <person name="Walter F."/>
            <person name="Albersmeier A."/>
            <person name="Kalinowski J."/>
            <person name="Ruckert C."/>
        </authorList>
    </citation>
    <scope>NUCLEOTIDE SEQUENCE</scope>
    <source>
        <strain evidence="1">JCM 30804</strain>
    </source>
</reference>
<dbReference type="Proteomes" id="UP000613743">
    <property type="component" value="Unassembled WGS sequence"/>
</dbReference>
<reference evidence="1" key="2">
    <citation type="submission" date="2020-09" db="EMBL/GenBank/DDBJ databases">
        <authorList>
            <person name="Sun Q."/>
            <person name="Ohkuma M."/>
        </authorList>
    </citation>
    <scope>NUCLEOTIDE SEQUENCE</scope>
    <source>
        <strain evidence="1">JCM 30804</strain>
    </source>
</reference>
<sequence>MARENTWRVNEVLDGTGSHVEHLAAEIKGKIFVLNTRNAEQWAKELKNEVGAMRFGFWGIESAMPDIKKQLADIDARIAQFVEERHIGADLWRPAVKRCLEVKNYEQLEIAEKFLQKENDYEFDILVFSEPVLNGIRKDIQHATEVIQSVRQLVPKETN</sequence>
<protein>
    <submittedName>
        <fullName evidence="1">Uncharacterized protein</fullName>
    </submittedName>
</protein>